<reference evidence="2 3" key="1">
    <citation type="submission" date="2010-10" db="EMBL/GenBank/DDBJ databases">
        <authorList>
            <person name="Durkin A.S."/>
            <person name="Madupu R."/>
            <person name="Torralba M."/>
            <person name="Gillis M."/>
            <person name="Methe B."/>
            <person name="Sutton G."/>
            <person name="Nelson K.E."/>
        </authorList>
    </citation>
    <scope>NUCLEOTIDE SEQUENCE [LARGE SCALE GENOMIC DNA]</scope>
    <source>
        <strain evidence="2 3">PB013-T2-3</strain>
    </source>
</reference>
<dbReference type="Pfam" id="PF01725">
    <property type="entry name" value="Ham1p_like"/>
    <property type="match status" value="1"/>
</dbReference>
<organism evidence="2 3">
    <name type="scientific">Limosilactobacillus oris PB013-T2-3</name>
    <dbReference type="NCBI Taxonomy" id="908339"/>
    <lineage>
        <taxon>Bacteria</taxon>
        <taxon>Bacillati</taxon>
        <taxon>Bacillota</taxon>
        <taxon>Bacilli</taxon>
        <taxon>Lactobacillales</taxon>
        <taxon>Lactobacillaceae</taxon>
        <taxon>Limosilactobacillus</taxon>
    </lineage>
</organism>
<dbReference type="Gene3D" id="3.90.950.10">
    <property type="match status" value="1"/>
</dbReference>
<dbReference type="Proteomes" id="UP000003070">
    <property type="component" value="Unassembled WGS sequence"/>
</dbReference>
<evidence type="ECO:0000256" key="1">
    <source>
        <dbReference type="ARBA" id="ARBA00022801"/>
    </source>
</evidence>
<dbReference type="GO" id="GO:0047429">
    <property type="term" value="F:nucleoside triphosphate diphosphatase activity"/>
    <property type="evidence" value="ECO:0007669"/>
    <property type="project" value="InterPro"/>
</dbReference>
<evidence type="ECO:0000313" key="2">
    <source>
        <dbReference type="EMBL" id="EFQ52345.1"/>
    </source>
</evidence>
<dbReference type="InterPro" id="IPR029001">
    <property type="entry name" value="ITPase-like_fam"/>
</dbReference>
<gene>
    <name evidence="2" type="ORF">HMPREF9265_0920</name>
</gene>
<dbReference type="EMBL" id="AEKL01000079">
    <property type="protein sequence ID" value="EFQ52345.1"/>
    <property type="molecule type" value="Genomic_DNA"/>
</dbReference>
<comment type="caution">
    <text evidence="2">The sequence shown here is derived from an EMBL/GenBank/DDBJ whole genome shotgun (WGS) entry which is preliminary data.</text>
</comment>
<keyword evidence="1" id="KW-0378">Hydrolase</keyword>
<accession>E3CAD0</accession>
<dbReference type="RefSeq" id="WP_003714422.1">
    <property type="nucleotide sequence ID" value="NZ_AEKL01000079.1"/>
</dbReference>
<evidence type="ECO:0000313" key="3">
    <source>
        <dbReference type="Proteomes" id="UP000003070"/>
    </source>
</evidence>
<name>E3CAD0_9LACO</name>
<dbReference type="SUPFAM" id="SSF52972">
    <property type="entry name" value="ITPase-like"/>
    <property type="match status" value="1"/>
</dbReference>
<dbReference type="AlphaFoldDB" id="E3CAD0"/>
<proteinExistence type="predicted"/>
<protein>
    <submittedName>
        <fullName evidence="2">Putative deoxyribonucleotide triphosphate pyrophosphatase</fullName>
    </submittedName>
</protein>
<feature type="non-terminal residue" evidence="2">
    <location>
        <position position="48"/>
    </location>
</feature>
<sequence length="48" mass="5283">MATLVIATNNAGKAREYREMLAPFGVTVKTLADFPRFAIDECGTSFEE</sequence>
<dbReference type="GO" id="GO:0009143">
    <property type="term" value="P:nucleoside triphosphate catabolic process"/>
    <property type="evidence" value="ECO:0007669"/>
    <property type="project" value="InterPro"/>
</dbReference>
<dbReference type="eggNOG" id="COG0127">
    <property type="taxonomic scope" value="Bacteria"/>
</dbReference>
<dbReference type="InterPro" id="IPR002637">
    <property type="entry name" value="RdgB/HAM1"/>
</dbReference>